<evidence type="ECO:0000313" key="2">
    <source>
        <dbReference type="Proteomes" id="UP001234853"/>
    </source>
</evidence>
<proteinExistence type="predicted"/>
<dbReference type="EMBL" id="OR067835">
    <property type="protein sequence ID" value="WLW41060.1"/>
    <property type="molecule type" value="Genomic_DNA"/>
</dbReference>
<evidence type="ECO:0008006" key="3">
    <source>
        <dbReference type="Google" id="ProtNLM"/>
    </source>
</evidence>
<dbReference type="Proteomes" id="UP001234853">
    <property type="component" value="Segment"/>
</dbReference>
<protein>
    <recommendedName>
        <fullName evidence="3">DNA maturase A</fullName>
    </recommendedName>
</protein>
<dbReference type="Pfam" id="PF11123">
    <property type="entry name" value="DNA_Packaging_2"/>
    <property type="match status" value="1"/>
</dbReference>
<dbReference type="InterPro" id="IPR024345">
    <property type="entry name" value="DNA_matur_Phage_T7-like"/>
</dbReference>
<accession>A0AA50F3B8</accession>
<gene>
    <name evidence="1" type="ORF">IBHPHPPA_00060</name>
</gene>
<evidence type="ECO:0000313" key="1">
    <source>
        <dbReference type="EMBL" id="WLW41060.1"/>
    </source>
</evidence>
<organism evidence="1 2">
    <name type="scientific">Salmonella phage KKP 3828</name>
    <dbReference type="NCBI Taxonomy" id="3041358"/>
    <lineage>
        <taxon>Viruses</taxon>
        <taxon>Duplodnaviria</taxon>
        <taxon>Heunggongvirae</taxon>
        <taxon>Uroviricota</taxon>
        <taxon>Caudoviricetes</taxon>
        <taxon>Autographivirales</taxon>
        <taxon>Autoscriptoviridae</taxon>
        <taxon>Slopekvirinae</taxon>
        <taxon>Koutsourovirus</taxon>
        <taxon>Koutsourovirus KKP3828</taxon>
    </lineage>
</organism>
<reference evidence="1" key="1">
    <citation type="submission" date="2023-05" db="EMBL/GenBank/DDBJ databases">
        <title>Genome analysis of newly isolated bacteriophages.</title>
        <authorList>
            <person name="Wojcicki M."/>
            <person name="Swider O."/>
            <person name="Srednicka P."/>
            <person name="Shymialevich D."/>
        </authorList>
    </citation>
    <scope>NUCLEOTIDE SEQUENCE</scope>
</reference>
<name>A0AA50F3B8_9CAUD</name>
<sequence length="103" mass="11397">MAKAATKSRLSELHRMFTEALIEELRTCSKDEDGEFLPLPAADKSVIAKFLKDNDITADADSTEMQELRDEFEDELAAKRKARAEELLAKAGADPEDDLAGII</sequence>
<keyword evidence="2" id="KW-1185">Reference proteome</keyword>